<evidence type="ECO:0000313" key="3">
    <source>
        <dbReference type="Proteomes" id="UP001595847"/>
    </source>
</evidence>
<feature type="compositionally biased region" description="Gly residues" evidence="1">
    <location>
        <begin position="82"/>
        <end position="96"/>
    </location>
</feature>
<dbReference type="EMBL" id="JBHSBH010000007">
    <property type="protein sequence ID" value="MFC3996336.1"/>
    <property type="molecule type" value="Genomic_DNA"/>
</dbReference>
<proteinExistence type="predicted"/>
<comment type="caution">
    <text evidence="2">The sequence shown here is derived from an EMBL/GenBank/DDBJ whole genome shotgun (WGS) entry which is preliminary data.</text>
</comment>
<dbReference type="Proteomes" id="UP001595847">
    <property type="component" value="Unassembled WGS sequence"/>
</dbReference>
<protein>
    <submittedName>
        <fullName evidence="2">Uncharacterized protein</fullName>
    </submittedName>
</protein>
<evidence type="ECO:0000256" key="1">
    <source>
        <dbReference type="SAM" id="MobiDB-lite"/>
    </source>
</evidence>
<gene>
    <name evidence="2" type="ORF">ACFOVU_10445</name>
</gene>
<accession>A0ABV8FJM6</accession>
<keyword evidence="3" id="KW-1185">Reference proteome</keyword>
<name>A0ABV8FJM6_9ACTN</name>
<sequence length="103" mass="11183">MSYANIQQVSIAELRFWAHSRGVDIVELEVPDIQGNRIFSATDGDETRVAKCPPAESPPVRDAWDARMRTELRRMRMPSSGLRGGTPVGGGGGGIYGRAQPTV</sequence>
<evidence type="ECO:0000313" key="2">
    <source>
        <dbReference type="EMBL" id="MFC3996336.1"/>
    </source>
</evidence>
<feature type="region of interest" description="Disordered" evidence="1">
    <location>
        <begin position="73"/>
        <end position="103"/>
    </location>
</feature>
<organism evidence="2 3">
    <name type="scientific">Nocardiopsis sediminis</name>
    <dbReference type="NCBI Taxonomy" id="1778267"/>
    <lineage>
        <taxon>Bacteria</taxon>
        <taxon>Bacillati</taxon>
        <taxon>Actinomycetota</taxon>
        <taxon>Actinomycetes</taxon>
        <taxon>Streptosporangiales</taxon>
        <taxon>Nocardiopsidaceae</taxon>
        <taxon>Nocardiopsis</taxon>
    </lineage>
</organism>
<dbReference type="RefSeq" id="WP_378532290.1">
    <property type="nucleotide sequence ID" value="NZ_JBHSBH010000007.1"/>
</dbReference>
<reference evidence="3" key="1">
    <citation type="journal article" date="2019" name="Int. J. Syst. Evol. Microbiol.">
        <title>The Global Catalogue of Microorganisms (GCM) 10K type strain sequencing project: providing services to taxonomists for standard genome sequencing and annotation.</title>
        <authorList>
            <consortium name="The Broad Institute Genomics Platform"/>
            <consortium name="The Broad Institute Genome Sequencing Center for Infectious Disease"/>
            <person name="Wu L."/>
            <person name="Ma J."/>
        </authorList>
    </citation>
    <scope>NUCLEOTIDE SEQUENCE [LARGE SCALE GENOMIC DNA]</scope>
    <source>
        <strain evidence="3">TBRC 1826</strain>
    </source>
</reference>